<feature type="domain" description="BIG2" evidence="15">
    <location>
        <begin position="629"/>
        <end position="707"/>
    </location>
</feature>
<evidence type="ECO:0000256" key="8">
    <source>
        <dbReference type="ARBA" id="ARBA00022825"/>
    </source>
</evidence>
<feature type="active site" description="Charge relay system" evidence="10 11">
    <location>
        <position position="312"/>
    </location>
</feature>
<dbReference type="InterPro" id="IPR000209">
    <property type="entry name" value="Peptidase_S8/S53_dom"/>
</dbReference>
<comment type="caution">
    <text evidence="16">The sequence shown here is derived from an EMBL/GenBank/DDBJ whole genome shotgun (WGS) entry which is preliminary data.</text>
</comment>
<dbReference type="Proteomes" id="UP000188613">
    <property type="component" value="Unassembled WGS sequence"/>
</dbReference>
<dbReference type="PROSITE" id="PS51892">
    <property type="entry name" value="SUBTILASE"/>
    <property type="match status" value="1"/>
</dbReference>
<keyword evidence="6" id="KW-0479">Metal-binding</keyword>
<dbReference type="PROSITE" id="PS00137">
    <property type="entry name" value="SUBTILASE_HIS"/>
    <property type="match status" value="1"/>
</dbReference>
<feature type="domain" description="BIG2" evidence="15">
    <location>
        <begin position="470"/>
        <end position="545"/>
    </location>
</feature>
<evidence type="ECO:0000313" key="17">
    <source>
        <dbReference type="Proteomes" id="UP000188613"/>
    </source>
</evidence>
<feature type="region of interest" description="Disordered" evidence="13">
    <location>
        <begin position="361"/>
        <end position="382"/>
    </location>
</feature>
<dbReference type="CDD" id="cd07477">
    <property type="entry name" value="Peptidases_S8_Subtilisin_subset"/>
    <property type="match status" value="1"/>
</dbReference>
<dbReference type="GO" id="GO:0046872">
    <property type="term" value="F:metal ion binding"/>
    <property type="evidence" value="ECO:0007669"/>
    <property type="project" value="UniProtKB-KW"/>
</dbReference>
<dbReference type="AlphaFoldDB" id="A0A1V2A6K8"/>
<dbReference type="SUPFAM" id="SSF52743">
    <property type="entry name" value="Subtilisin-like"/>
    <property type="match status" value="1"/>
</dbReference>
<dbReference type="PROSITE" id="PS00138">
    <property type="entry name" value="SUBTILASE_SER"/>
    <property type="match status" value="1"/>
</dbReference>
<dbReference type="Gene3D" id="3.40.50.200">
    <property type="entry name" value="Peptidase S8/S53 domain"/>
    <property type="match status" value="1"/>
</dbReference>
<keyword evidence="8 11" id="KW-0720">Serine protease</keyword>
<dbReference type="SUPFAM" id="SSF54897">
    <property type="entry name" value="Protease propeptides/inhibitors"/>
    <property type="match status" value="1"/>
</dbReference>
<dbReference type="SMART" id="SM00635">
    <property type="entry name" value="BID_2"/>
    <property type="match status" value="5"/>
</dbReference>
<accession>A0A1V2A6K8</accession>
<evidence type="ECO:0000256" key="10">
    <source>
        <dbReference type="PIRSR" id="PIRSR615500-1"/>
    </source>
</evidence>
<dbReference type="GO" id="GO:0004252">
    <property type="term" value="F:serine-type endopeptidase activity"/>
    <property type="evidence" value="ECO:0007669"/>
    <property type="project" value="UniProtKB-UniRule"/>
</dbReference>
<dbReference type="PANTHER" id="PTHR43806:SF11">
    <property type="entry name" value="CEREVISIN-RELATED"/>
    <property type="match status" value="1"/>
</dbReference>
<keyword evidence="9" id="KW-0106">Calcium</keyword>
<evidence type="ECO:0000256" key="12">
    <source>
        <dbReference type="RuleBase" id="RU003355"/>
    </source>
</evidence>
<dbReference type="InterPro" id="IPR023827">
    <property type="entry name" value="Peptidase_S8_Asp-AS"/>
</dbReference>
<feature type="domain" description="BIG2" evidence="15">
    <location>
        <begin position="708"/>
        <end position="791"/>
    </location>
</feature>
<evidence type="ECO:0000256" key="5">
    <source>
        <dbReference type="ARBA" id="ARBA00022670"/>
    </source>
</evidence>
<keyword evidence="4" id="KW-0964">Secreted</keyword>
<keyword evidence="7 11" id="KW-0378">Hydrolase</keyword>
<dbReference type="InterPro" id="IPR050131">
    <property type="entry name" value="Peptidase_S8_subtilisin-like"/>
</dbReference>
<proteinExistence type="inferred from homology"/>
<dbReference type="RefSeq" id="WP_076766340.1">
    <property type="nucleotide sequence ID" value="NZ_MSFI01000019.1"/>
</dbReference>
<dbReference type="Gene3D" id="2.60.40.1080">
    <property type="match status" value="5"/>
</dbReference>
<dbReference type="PROSITE" id="PS00136">
    <property type="entry name" value="SUBTILASE_ASP"/>
    <property type="match status" value="1"/>
</dbReference>
<feature type="domain" description="BIG2" evidence="15">
    <location>
        <begin position="552"/>
        <end position="627"/>
    </location>
</feature>
<feature type="chain" id="PRO_5013341800" description="BIG2 domain-containing protein" evidence="14">
    <location>
        <begin position="25"/>
        <end position="794"/>
    </location>
</feature>
<dbReference type="PRINTS" id="PR00723">
    <property type="entry name" value="SUBTILISIN"/>
</dbReference>
<dbReference type="InterPro" id="IPR036852">
    <property type="entry name" value="Peptidase_S8/S53_dom_sf"/>
</dbReference>
<keyword evidence="5 11" id="KW-0645">Protease</keyword>
<dbReference type="InterPro" id="IPR022398">
    <property type="entry name" value="Peptidase_S8_His-AS"/>
</dbReference>
<protein>
    <recommendedName>
        <fullName evidence="15">BIG2 domain-containing protein</fullName>
    </recommendedName>
</protein>
<organism evidence="16 17">
    <name type="scientific">Domibacillus epiphyticus</name>
    <dbReference type="NCBI Taxonomy" id="1714355"/>
    <lineage>
        <taxon>Bacteria</taxon>
        <taxon>Bacillati</taxon>
        <taxon>Bacillota</taxon>
        <taxon>Bacilli</taxon>
        <taxon>Bacillales</taxon>
        <taxon>Bacillaceae</taxon>
        <taxon>Domibacillus</taxon>
    </lineage>
</organism>
<dbReference type="InterPro" id="IPR023828">
    <property type="entry name" value="Peptidase_S8_Ser-AS"/>
</dbReference>
<dbReference type="InterPro" id="IPR008964">
    <property type="entry name" value="Invasin/intimin_cell_adhesion"/>
</dbReference>
<evidence type="ECO:0000256" key="13">
    <source>
        <dbReference type="SAM" id="MobiDB-lite"/>
    </source>
</evidence>
<dbReference type="Pfam" id="PF05922">
    <property type="entry name" value="Inhibitor_I9"/>
    <property type="match status" value="1"/>
</dbReference>
<gene>
    <name evidence="16" type="ORF">BTO28_11410</name>
</gene>
<dbReference type="GO" id="GO:0005576">
    <property type="term" value="C:extracellular region"/>
    <property type="evidence" value="ECO:0007669"/>
    <property type="project" value="UniProtKB-SubCell"/>
</dbReference>
<feature type="domain" description="BIG2" evidence="15">
    <location>
        <begin position="383"/>
        <end position="463"/>
    </location>
</feature>
<comment type="similarity">
    <text evidence="3 11 12">Belongs to the peptidase S8 family.</text>
</comment>
<dbReference type="Pfam" id="PF00082">
    <property type="entry name" value="Peptidase_S8"/>
    <property type="match status" value="1"/>
</dbReference>
<feature type="active site" description="Charge relay system" evidence="10 11">
    <location>
        <position position="124"/>
    </location>
</feature>
<comment type="subcellular location">
    <subcellularLocation>
        <location evidence="2">Secreted</location>
    </subcellularLocation>
</comment>
<dbReference type="STRING" id="1714355.BTO28_11410"/>
<comment type="cofactor">
    <cofactor evidence="1">
        <name>Ca(2+)</name>
        <dbReference type="ChEBI" id="CHEBI:29108"/>
    </cofactor>
</comment>
<feature type="signal peptide" evidence="14">
    <location>
        <begin position="1"/>
        <end position="24"/>
    </location>
</feature>
<dbReference type="InterPro" id="IPR034202">
    <property type="entry name" value="Subtilisin_Carlsberg-like"/>
</dbReference>
<evidence type="ECO:0000259" key="15">
    <source>
        <dbReference type="SMART" id="SM00635"/>
    </source>
</evidence>
<dbReference type="InterPro" id="IPR015500">
    <property type="entry name" value="Peptidase_S8_subtilisin-rel"/>
</dbReference>
<feature type="active site" description="Charge relay system" evidence="10 11">
    <location>
        <position position="154"/>
    </location>
</feature>
<dbReference type="GO" id="GO:0006508">
    <property type="term" value="P:proteolysis"/>
    <property type="evidence" value="ECO:0007669"/>
    <property type="project" value="UniProtKB-KW"/>
</dbReference>
<sequence length="794" mass="81742">MKKILSAFLAGSLVISAVPFVVSAAPVEEQKVIVVFEDKVDKSAVRDAEGEINHTFKHVPVASATVPADEIKELKNDPSVKRVEKDIVVRTSAQTLDWGIQATNTPAAWNAGLTGKGIKVAVVDTGVAPHDDLVLAGGKSFVDYTASYNDDNGHGTHVAGIIGAEDNSFGTKGVAPDADIYAVKALNKDGSGNLSSILAGIDWAITNKMDIVNLSLGTETHSEIFKSMVDKAYANGVLVVAAAGNDGTADGSGDTVDFPARYDSAIAVAATDSSNKRAAFSSTGNMVEIAAPGVSIVAPYLNNGYARSSGTSMAAPYVAGQLALLKQANPAMTNAALRSKLTETSKDLGTAGRDPFYGFGLTQAPAGSSKPNPAPAPATAPSPVTGLLTSTPSVSALPGETKALSIVSTHKDGQKIDRTKEAVWKSENNGIAAVTGGQVTVKQSGRTNIVATYAGKTVKITIDSTIRGLAASTNKISGKPADQATVKLTAVLANGQKVDVSNQALWRSDNTKVAAVTNGVVTINQFGSTNISATFGGRTVRVAVDANIRSLTASTSRVSGIPADKSTVNLTAVLANGQKMDVSSQAVWKSDNTRVATVTNGVVTINQLGSTNISAAFGGRTVRVAVNATIRSLTASTSRVSGKPADKATVKMTAVLADGRKIDVSNQAVWKSDNTKVASVTSGVVTINQFGSTNISASFGGRTVRVPVDASIRTLSASTSKVSGRPGNKVNLTLTATLPNGQRINVTSGAEWKTENGRVATVANGLVTLNQHGRTNIVAAVGGKTVKVFTESKR</sequence>
<evidence type="ECO:0000256" key="4">
    <source>
        <dbReference type="ARBA" id="ARBA00022525"/>
    </source>
</evidence>
<dbReference type="SUPFAM" id="SSF49373">
    <property type="entry name" value="Invasin/intimin cell-adhesion fragments"/>
    <property type="match status" value="4"/>
</dbReference>
<dbReference type="EMBL" id="MSFI01000019">
    <property type="protein sequence ID" value="OMP66643.1"/>
    <property type="molecule type" value="Genomic_DNA"/>
</dbReference>
<reference evidence="16 17" key="1">
    <citation type="submission" date="2016-12" db="EMBL/GenBank/DDBJ databases">
        <title>Domibacillus sp. SAB 38T whole genome sequencing.</title>
        <authorList>
            <person name="Verma A."/>
            <person name="Ojha A.K."/>
            <person name="Krishnamurthi S."/>
        </authorList>
    </citation>
    <scope>NUCLEOTIDE SEQUENCE [LARGE SCALE GENOMIC DNA]</scope>
    <source>
        <strain evidence="16 17">SAB 38</strain>
    </source>
</reference>
<evidence type="ECO:0000313" key="16">
    <source>
        <dbReference type="EMBL" id="OMP66643.1"/>
    </source>
</evidence>
<name>A0A1V2A6K8_9BACI</name>
<dbReference type="InterPro" id="IPR003343">
    <property type="entry name" value="Big_2"/>
</dbReference>
<dbReference type="InterPro" id="IPR010259">
    <property type="entry name" value="S8pro/Inhibitor_I9"/>
</dbReference>
<evidence type="ECO:0000256" key="6">
    <source>
        <dbReference type="ARBA" id="ARBA00022723"/>
    </source>
</evidence>
<evidence type="ECO:0000256" key="2">
    <source>
        <dbReference type="ARBA" id="ARBA00004613"/>
    </source>
</evidence>
<evidence type="ECO:0000256" key="1">
    <source>
        <dbReference type="ARBA" id="ARBA00001913"/>
    </source>
</evidence>
<dbReference type="OrthoDB" id="9798386at2"/>
<evidence type="ECO:0000256" key="7">
    <source>
        <dbReference type="ARBA" id="ARBA00022801"/>
    </source>
</evidence>
<evidence type="ECO:0000256" key="9">
    <source>
        <dbReference type="ARBA" id="ARBA00022837"/>
    </source>
</evidence>
<evidence type="ECO:0000256" key="3">
    <source>
        <dbReference type="ARBA" id="ARBA00011073"/>
    </source>
</evidence>
<evidence type="ECO:0000256" key="14">
    <source>
        <dbReference type="SAM" id="SignalP"/>
    </source>
</evidence>
<keyword evidence="14" id="KW-0732">Signal</keyword>
<dbReference type="InterPro" id="IPR037045">
    <property type="entry name" value="S8pro/Inhibitor_I9_sf"/>
</dbReference>
<dbReference type="PANTHER" id="PTHR43806">
    <property type="entry name" value="PEPTIDASE S8"/>
    <property type="match status" value="1"/>
</dbReference>
<evidence type="ECO:0000256" key="11">
    <source>
        <dbReference type="PROSITE-ProRule" id="PRU01240"/>
    </source>
</evidence>
<keyword evidence="17" id="KW-1185">Reference proteome</keyword>
<dbReference type="Gene3D" id="3.30.70.80">
    <property type="entry name" value="Peptidase S8 propeptide/proteinase inhibitor I9"/>
    <property type="match status" value="1"/>
</dbReference>